<evidence type="ECO:0000313" key="3">
    <source>
        <dbReference type="Proteomes" id="UP000579812"/>
    </source>
</evidence>
<gene>
    <name evidence="2" type="ORF">G5714_008644</name>
</gene>
<feature type="region of interest" description="Disordered" evidence="1">
    <location>
        <begin position="112"/>
        <end position="235"/>
    </location>
</feature>
<reference evidence="2 3" key="1">
    <citation type="submission" date="2020-04" db="EMBL/GenBank/DDBJ databases">
        <title>Chromosome-level genome assembly of a cyprinid fish Onychostoma macrolepis by integration of Nanopore Sequencing, Bionano and Hi-C technology.</title>
        <authorList>
            <person name="Wang D."/>
        </authorList>
    </citation>
    <scope>NUCLEOTIDE SEQUENCE [LARGE SCALE GENOMIC DNA]</scope>
    <source>
        <strain evidence="2">SWU-2019</strain>
        <tissue evidence="2">Muscle</tissue>
    </source>
</reference>
<protein>
    <submittedName>
        <fullName evidence="2">Uncharacterized protein</fullName>
    </submittedName>
</protein>
<organism evidence="2 3">
    <name type="scientific">Onychostoma macrolepis</name>
    <dbReference type="NCBI Taxonomy" id="369639"/>
    <lineage>
        <taxon>Eukaryota</taxon>
        <taxon>Metazoa</taxon>
        <taxon>Chordata</taxon>
        <taxon>Craniata</taxon>
        <taxon>Vertebrata</taxon>
        <taxon>Euteleostomi</taxon>
        <taxon>Actinopterygii</taxon>
        <taxon>Neopterygii</taxon>
        <taxon>Teleostei</taxon>
        <taxon>Ostariophysi</taxon>
        <taxon>Cypriniformes</taxon>
        <taxon>Cyprinidae</taxon>
        <taxon>Acrossocheilinae</taxon>
        <taxon>Onychostoma</taxon>
    </lineage>
</organism>
<dbReference type="EMBL" id="JAAMOB010000007">
    <property type="protein sequence ID" value="KAF4111613.1"/>
    <property type="molecule type" value="Genomic_DNA"/>
</dbReference>
<feature type="compositionally biased region" description="Basic and acidic residues" evidence="1">
    <location>
        <begin position="224"/>
        <end position="235"/>
    </location>
</feature>
<comment type="caution">
    <text evidence="2">The sequence shown here is derived from an EMBL/GenBank/DDBJ whole genome shotgun (WGS) entry which is preliminary data.</text>
</comment>
<evidence type="ECO:0000313" key="2">
    <source>
        <dbReference type="EMBL" id="KAF4111613.1"/>
    </source>
</evidence>
<keyword evidence="3" id="KW-1185">Reference proteome</keyword>
<dbReference type="AlphaFoldDB" id="A0A7J6CY78"/>
<accession>A0A7J6CY78</accession>
<sequence length="317" mass="35012">MSGSPNGNMMFCMQNDDGYETIVNEIIALNTGAQPQQPNTASEASEIRPDNAPPHACLRRLVNRYPRDATNRAGEGQQLGRNLIVTAQVHAPVQRSTNTTLHSRARCFANTVPPPPQAFANGGSGVGVRRQEASSSSPRVDRDVTASAVPVQARAQKTARPRNHSVIPNTPERKRPRQSSAWDDCDMNSVSNVDREEALNQQPQAVENAADSDGDADTLPSNQEEYKNQRQNDANKDILNVLNTVVKNQKRIIDDHQRARGEQARFNQTVTTTLQKHGIILKQTIALQKCHDGGHEQIAHNQEMIVTLLNELLDLFK</sequence>
<dbReference type="Proteomes" id="UP000579812">
    <property type="component" value="Unassembled WGS sequence"/>
</dbReference>
<evidence type="ECO:0000256" key="1">
    <source>
        <dbReference type="SAM" id="MobiDB-lite"/>
    </source>
</evidence>
<feature type="region of interest" description="Disordered" evidence="1">
    <location>
        <begin position="33"/>
        <end position="54"/>
    </location>
</feature>
<feature type="compositionally biased region" description="Polar residues" evidence="1">
    <location>
        <begin position="33"/>
        <end position="43"/>
    </location>
</feature>
<proteinExistence type="predicted"/>
<name>A0A7J6CY78_9TELE</name>